<dbReference type="PhylomeDB" id="D6WF95"/>
<dbReference type="PANTHER" id="PTHR24096">
    <property type="entry name" value="LONG-CHAIN-FATTY-ACID--COA LIGASE"/>
    <property type="match status" value="1"/>
</dbReference>
<reference evidence="8 9" key="1">
    <citation type="journal article" date="2008" name="Nature">
        <title>The genome of the model beetle and pest Tribolium castaneum.</title>
        <authorList>
            <consortium name="Tribolium Genome Sequencing Consortium"/>
            <person name="Richards S."/>
            <person name="Gibbs R.A."/>
            <person name="Weinstock G.M."/>
            <person name="Brown S.J."/>
            <person name="Denell R."/>
            <person name="Beeman R.W."/>
            <person name="Gibbs R."/>
            <person name="Beeman R.W."/>
            <person name="Brown S.J."/>
            <person name="Bucher G."/>
            <person name="Friedrich M."/>
            <person name="Grimmelikhuijzen C.J."/>
            <person name="Klingler M."/>
            <person name="Lorenzen M."/>
            <person name="Richards S."/>
            <person name="Roth S."/>
            <person name="Schroder R."/>
            <person name="Tautz D."/>
            <person name="Zdobnov E.M."/>
            <person name="Muzny D."/>
            <person name="Gibbs R.A."/>
            <person name="Weinstock G.M."/>
            <person name="Attaway T."/>
            <person name="Bell S."/>
            <person name="Buhay C.J."/>
            <person name="Chandrabose M.N."/>
            <person name="Chavez D."/>
            <person name="Clerk-Blankenburg K.P."/>
            <person name="Cree A."/>
            <person name="Dao M."/>
            <person name="Davis C."/>
            <person name="Chacko J."/>
            <person name="Dinh H."/>
            <person name="Dugan-Rocha S."/>
            <person name="Fowler G."/>
            <person name="Garner T.T."/>
            <person name="Garnes J."/>
            <person name="Gnirke A."/>
            <person name="Hawes A."/>
            <person name="Hernandez J."/>
            <person name="Hines S."/>
            <person name="Holder M."/>
            <person name="Hume J."/>
            <person name="Jhangiani S.N."/>
            <person name="Joshi V."/>
            <person name="Khan Z.M."/>
            <person name="Jackson L."/>
            <person name="Kovar C."/>
            <person name="Kowis A."/>
            <person name="Lee S."/>
            <person name="Lewis L.R."/>
            <person name="Margolis J."/>
            <person name="Morgan M."/>
            <person name="Nazareth L.V."/>
            <person name="Nguyen N."/>
            <person name="Okwuonu G."/>
            <person name="Parker D."/>
            <person name="Richards S."/>
            <person name="Ruiz S.J."/>
            <person name="Santibanez J."/>
            <person name="Savard J."/>
            <person name="Scherer S.E."/>
            <person name="Schneider B."/>
            <person name="Sodergren E."/>
            <person name="Tautz D."/>
            <person name="Vattahil S."/>
            <person name="Villasana D."/>
            <person name="White C.S."/>
            <person name="Wright R."/>
            <person name="Park Y."/>
            <person name="Beeman R.W."/>
            <person name="Lord J."/>
            <person name="Oppert B."/>
            <person name="Lorenzen M."/>
            <person name="Brown S."/>
            <person name="Wang L."/>
            <person name="Savard J."/>
            <person name="Tautz D."/>
            <person name="Richards S."/>
            <person name="Weinstock G."/>
            <person name="Gibbs R.A."/>
            <person name="Liu Y."/>
            <person name="Worley K."/>
            <person name="Weinstock G."/>
            <person name="Elsik C.G."/>
            <person name="Reese J.T."/>
            <person name="Elhaik E."/>
            <person name="Landan G."/>
            <person name="Graur D."/>
            <person name="Arensburger P."/>
            <person name="Atkinson P."/>
            <person name="Beeman R.W."/>
            <person name="Beidler J."/>
            <person name="Brown S.J."/>
            <person name="Demuth J.P."/>
            <person name="Drury D.W."/>
            <person name="Du Y.Z."/>
            <person name="Fujiwara H."/>
            <person name="Lorenzen M."/>
            <person name="Maselli V."/>
            <person name="Osanai M."/>
            <person name="Park Y."/>
            <person name="Robertson H.M."/>
            <person name="Tu Z."/>
            <person name="Wang J.J."/>
            <person name="Wang S."/>
            <person name="Richards S."/>
            <person name="Song H."/>
            <person name="Zhang L."/>
            <person name="Sodergren E."/>
            <person name="Werner D."/>
            <person name="Stanke M."/>
            <person name="Morgenstern B."/>
            <person name="Solovyev V."/>
            <person name="Kosarev P."/>
            <person name="Brown G."/>
            <person name="Chen H.C."/>
            <person name="Ermolaeva O."/>
            <person name="Hlavina W."/>
            <person name="Kapustin Y."/>
            <person name="Kiryutin B."/>
            <person name="Kitts P."/>
            <person name="Maglott D."/>
            <person name="Pruitt K."/>
            <person name="Sapojnikov V."/>
            <person name="Souvorov A."/>
            <person name="Mackey A.J."/>
            <person name="Waterhouse R.M."/>
            <person name="Wyder S."/>
            <person name="Zdobnov E.M."/>
            <person name="Zdobnov E.M."/>
            <person name="Wyder S."/>
            <person name="Kriventseva E.V."/>
            <person name="Kadowaki T."/>
            <person name="Bork P."/>
            <person name="Aranda M."/>
            <person name="Bao R."/>
            <person name="Beermann A."/>
            <person name="Berns N."/>
            <person name="Bolognesi R."/>
            <person name="Bonneton F."/>
            <person name="Bopp D."/>
            <person name="Brown S.J."/>
            <person name="Bucher G."/>
            <person name="Butts T."/>
            <person name="Chaumot A."/>
            <person name="Denell R.E."/>
            <person name="Ferrier D.E."/>
            <person name="Friedrich M."/>
            <person name="Gordon C.M."/>
            <person name="Jindra M."/>
            <person name="Klingler M."/>
            <person name="Lan Q."/>
            <person name="Lattorff H.M."/>
            <person name="Laudet V."/>
            <person name="von Levetsow C."/>
            <person name="Liu Z."/>
            <person name="Lutz R."/>
            <person name="Lynch J.A."/>
            <person name="da Fonseca R.N."/>
            <person name="Posnien N."/>
            <person name="Reuter R."/>
            <person name="Roth S."/>
            <person name="Savard J."/>
            <person name="Schinko J.B."/>
            <person name="Schmitt C."/>
            <person name="Schoppmeier M."/>
            <person name="Schroder R."/>
            <person name="Shippy T.D."/>
            <person name="Simonnet F."/>
            <person name="Marques-Souza H."/>
            <person name="Tautz D."/>
            <person name="Tomoyasu Y."/>
            <person name="Trauner J."/>
            <person name="Van der Zee M."/>
            <person name="Vervoort M."/>
            <person name="Wittkopp N."/>
            <person name="Wimmer E.A."/>
            <person name="Yang X."/>
            <person name="Jones A.K."/>
            <person name="Sattelle D.B."/>
            <person name="Ebert P.R."/>
            <person name="Nelson D."/>
            <person name="Scott J.G."/>
            <person name="Beeman R.W."/>
            <person name="Muthukrishnan S."/>
            <person name="Kramer K.J."/>
            <person name="Arakane Y."/>
            <person name="Beeman R.W."/>
            <person name="Zhu Q."/>
            <person name="Hogenkamp D."/>
            <person name="Dixit R."/>
            <person name="Oppert B."/>
            <person name="Jiang H."/>
            <person name="Zou Z."/>
            <person name="Marshall J."/>
            <person name="Elpidina E."/>
            <person name="Vinokurov K."/>
            <person name="Oppert C."/>
            <person name="Zou Z."/>
            <person name="Evans J."/>
            <person name="Lu Z."/>
            <person name="Zhao P."/>
            <person name="Sumathipala N."/>
            <person name="Altincicek B."/>
            <person name="Vilcinskas A."/>
            <person name="Williams M."/>
            <person name="Hultmark D."/>
            <person name="Hetru C."/>
            <person name="Jiang H."/>
            <person name="Grimmelikhuijzen C.J."/>
            <person name="Hauser F."/>
            <person name="Cazzamali G."/>
            <person name="Williamson M."/>
            <person name="Park Y."/>
            <person name="Li B."/>
            <person name="Tanaka Y."/>
            <person name="Predel R."/>
            <person name="Neupert S."/>
            <person name="Schachtner J."/>
            <person name="Verleyen P."/>
            <person name="Raible F."/>
            <person name="Bork P."/>
            <person name="Friedrich M."/>
            <person name="Walden K.K."/>
            <person name="Robertson H.M."/>
            <person name="Angeli S."/>
            <person name="Foret S."/>
            <person name="Bucher G."/>
            <person name="Schuetz S."/>
            <person name="Maleszka R."/>
            <person name="Wimmer E.A."/>
            <person name="Beeman R.W."/>
            <person name="Lorenzen M."/>
            <person name="Tomoyasu Y."/>
            <person name="Miller S.C."/>
            <person name="Grossmann D."/>
            <person name="Bucher G."/>
        </authorList>
    </citation>
    <scope>NUCLEOTIDE SEQUENCE [LARGE SCALE GENOMIC DNA]</scope>
    <source>
        <strain evidence="8 9">Georgia GA2</strain>
    </source>
</reference>
<reference evidence="8 9" key="2">
    <citation type="journal article" date="2010" name="Nucleic Acids Res.">
        <title>BeetleBase in 2010: revisions to provide comprehensive genomic information for Tribolium castaneum.</title>
        <authorList>
            <person name="Kim H.S."/>
            <person name="Murphy T."/>
            <person name="Xia J."/>
            <person name="Caragea D."/>
            <person name="Park Y."/>
            <person name="Beeman R.W."/>
            <person name="Lorenzen M.D."/>
            <person name="Butcher S."/>
            <person name="Manak J.R."/>
            <person name="Brown S.J."/>
        </authorList>
    </citation>
    <scope>GENOME REANNOTATION</scope>
    <source>
        <strain evidence="8 9">Georgia GA2</strain>
    </source>
</reference>
<feature type="transmembrane region" description="Helical" evidence="5">
    <location>
        <begin position="224"/>
        <end position="246"/>
    </location>
</feature>
<dbReference type="Pfam" id="PF13193">
    <property type="entry name" value="AMP-binding_C"/>
    <property type="match status" value="1"/>
</dbReference>
<dbReference type="Pfam" id="PF00501">
    <property type="entry name" value="AMP-binding"/>
    <property type="match status" value="1"/>
</dbReference>
<sequence length="527" mass="58636">MNSKILKGPKLKQAAPKKSLGQLFFDCATLHGDKLCQVDGTADATESYSSVKQRSTRVAIALQERGITSKDVIAFCTGNTLDTVIPILATFYLGAKVANLDPSLSVRQTQHLIALVSPKIIFVEENAVELIENSLKQTSVKTEIIVYGRSGKYTSLGDLIQPRKNEATFRPPGVDLNEVALIFFSSGTTGLPKAICHSHKTCMLMGCTLQEYDWGQAVLHFTTFYWITAVFMLISSFMTGGYRLFLRSMDPEITLRTVEKYKVDNMFLAPILVNNFMSLGGDVKYDTSSLRIILCGGGPMSSVQQKLMSRLFQRSTILCVYGMTEVGCISLFHDERDKEFAKTKPLSCGKPFYELDLKIVDVESGQTVGTNQKGEIRVDTPCTFIKYYNADCSDVFDEEGFLKTGDIGYYDEDGCLYVIDRIKEMFKYKSWHIVPSLIEKTLTEHPAVKEAAVFGVPSGDDGEIPAACIVLKDGAKATKEEIKKFMDENVSDRERLRGGIKFVTSLPKTPTGKFIRKEIKNSYIEAL</sequence>
<dbReference type="InterPro" id="IPR020845">
    <property type="entry name" value="AMP-binding_CS"/>
</dbReference>
<accession>D6WF95</accession>
<evidence type="ECO:0000313" key="8">
    <source>
        <dbReference type="EMBL" id="EFA00290.1"/>
    </source>
</evidence>
<keyword evidence="3" id="KW-0436">Ligase</keyword>
<protein>
    <submittedName>
        <fullName evidence="8">Luciferin 4-monooxygenase-like Protein</fullName>
    </submittedName>
</protein>
<evidence type="ECO:0000259" key="7">
    <source>
        <dbReference type="Pfam" id="PF13193"/>
    </source>
</evidence>
<comment type="subcellular location">
    <subcellularLocation>
        <location evidence="1">Peroxisome</location>
    </subcellularLocation>
</comment>
<dbReference type="InterPro" id="IPR045851">
    <property type="entry name" value="AMP-bd_C_sf"/>
</dbReference>
<feature type="domain" description="AMP-binding enzyme C-terminal" evidence="7">
    <location>
        <begin position="438"/>
        <end position="513"/>
    </location>
</feature>
<dbReference type="STRING" id="7070.D6WF95"/>
<organism evidence="8 9">
    <name type="scientific">Tribolium castaneum</name>
    <name type="common">Red flour beetle</name>
    <dbReference type="NCBI Taxonomy" id="7070"/>
    <lineage>
        <taxon>Eukaryota</taxon>
        <taxon>Metazoa</taxon>
        <taxon>Ecdysozoa</taxon>
        <taxon>Arthropoda</taxon>
        <taxon>Hexapoda</taxon>
        <taxon>Insecta</taxon>
        <taxon>Pterygota</taxon>
        <taxon>Neoptera</taxon>
        <taxon>Endopterygota</taxon>
        <taxon>Coleoptera</taxon>
        <taxon>Polyphaga</taxon>
        <taxon>Cucujiformia</taxon>
        <taxon>Tenebrionidae</taxon>
        <taxon>Tenebrionidae incertae sedis</taxon>
        <taxon>Tribolium</taxon>
    </lineage>
</organism>
<evidence type="ECO:0000256" key="3">
    <source>
        <dbReference type="ARBA" id="ARBA00022598"/>
    </source>
</evidence>
<dbReference type="OMA" id="PCRQETV"/>
<dbReference type="GO" id="GO:0016405">
    <property type="term" value="F:CoA-ligase activity"/>
    <property type="evidence" value="ECO:0000318"/>
    <property type="project" value="GO_Central"/>
</dbReference>
<comment type="similarity">
    <text evidence="2">Belongs to the ATP-dependent AMP-binding enzyme family.</text>
</comment>
<dbReference type="InterPro" id="IPR025110">
    <property type="entry name" value="AMP-bd_C"/>
</dbReference>
<gene>
    <name evidence="8" type="primary">AUGUSTUS-3.0.2_03123</name>
    <name evidence="8" type="ORF">TcasGA2_TC003123</name>
</gene>
<feature type="domain" description="AMP-dependent synthetase/ligase" evidence="6">
    <location>
        <begin position="27"/>
        <end position="388"/>
    </location>
</feature>
<dbReference type="InParanoid" id="D6WF95"/>
<evidence type="ECO:0000256" key="4">
    <source>
        <dbReference type="ARBA" id="ARBA00023140"/>
    </source>
</evidence>
<dbReference type="EMBL" id="KQ971319">
    <property type="protein sequence ID" value="EFA00290.1"/>
    <property type="molecule type" value="Genomic_DNA"/>
</dbReference>
<keyword evidence="5" id="KW-0472">Membrane</keyword>
<dbReference type="Gene3D" id="3.40.50.12780">
    <property type="entry name" value="N-terminal domain of ligase-like"/>
    <property type="match status" value="1"/>
</dbReference>
<dbReference type="SUPFAM" id="SSF56801">
    <property type="entry name" value="Acetyl-CoA synthetase-like"/>
    <property type="match status" value="1"/>
</dbReference>
<dbReference type="KEGG" id="tca:658566"/>
<dbReference type="Proteomes" id="UP000007266">
    <property type="component" value="Linkage group 3"/>
</dbReference>
<evidence type="ECO:0000256" key="5">
    <source>
        <dbReference type="SAM" id="Phobius"/>
    </source>
</evidence>
<dbReference type="AlphaFoldDB" id="D6WF95"/>
<dbReference type="eggNOG" id="KOG1176">
    <property type="taxonomic scope" value="Eukaryota"/>
</dbReference>
<name>D6WF95_TRICA</name>
<keyword evidence="5" id="KW-0812">Transmembrane</keyword>
<dbReference type="InterPro" id="IPR042099">
    <property type="entry name" value="ANL_N_sf"/>
</dbReference>
<evidence type="ECO:0000256" key="2">
    <source>
        <dbReference type="ARBA" id="ARBA00006432"/>
    </source>
</evidence>
<dbReference type="InterPro" id="IPR000873">
    <property type="entry name" value="AMP-dep_synth/lig_dom"/>
</dbReference>
<dbReference type="HOGENOM" id="CLU_000022_59_2_1"/>
<evidence type="ECO:0000256" key="1">
    <source>
        <dbReference type="ARBA" id="ARBA00004275"/>
    </source>
</evidence>
<dbReference type="GO" id="GO:0005777">
    <property type="term" value="C:peroxisome"/>
    <property type="evidence" value="ECO:0007669"/>
    <property type="project" value="UniProtKB-SubCell"/>
</dbReference>
<dbReference type="PROSITE" id="PS00455">
    <property type="entry name" value="AMP_BINDING"/>
    <property type="match status" value="1"/>
</dbReference>
<dbReference type="PANTHER" id="PTHR24096:SF149">
    <property type="entry name" value="AMP-BINDING DOMAIN-CONTAINING PROTEIN-RELATED"/>
    <property type="match status" value="1"/>
</dbReference>
<evidence type="ECO:0000313" key="9">
    <source>
        <dbReference type="Proteomes" id="UP000007266"/>
    </source>
</evidence>
<keyword evidence="9" id="KW-1185">Reference proteome</keyword>
<keyword evidence="4" id="KW-0576">Peroxisome</keyword>
<evidence type="ECO:0000259" key="6">
    <source>
        <dbReference type="Pfam" id="PF00501"/>
    </source>
</evidence>
<keyword evidence="5" id="KW-1133">Transmembrane helix</keyword>
<proteinExistence type="inferred from homology"/>
<dbReference type="OrthoDB" id="10253869at2759"/>
<dbReference type="Gene3D" id="3.30.300.30">
    <property type="match status" value="1"/>
</dbReference>